<proteinExistence type="predicted"/>
<organism evidence="1 2">
    <name type="scientific">Immersiella caudata</name>
    <dbReference type="NCBI Taxonomy" id="314043"/>
    <lineage>
        <taxon>Eukaryota</taxon>
        <taxon>Fungi</taxon>
        <taxon>Dikarya</taxon>
        <taxon>Ascomycota</taxon>
        <taxon>Pezizomycotina</taxon>
        <taxon>Sordariomycetes</taxon>
        <taxon>Sordariomycetidae</taxon>
        <taxon>Sordariales</taxon>
        <taxon>Lasiosphaeriaceae</taxon>
        <taxon>Immersiella</taxon>
    </lineage>
</organism>
<gene>
    <name evidence="1" type="ORF">B0T14DRAFT_567928</name>
</gene>
<dbReference type="Proteomes" id="UP001175000">
    <property type="component" value="Unassembled WGS sequence"/>
</dbReference>
<comment type="caution">
    <text evidence="1">The sequence shown here is derived from an EMBL/GenBank/DDBJ whole genome shotgun (WGS) entry which is preliminary data.</text>
</comment>
<evidence type="ECO:0008006" key="3">
    <source>
        <dbReference type="Google" id="ProtNLM"/>
    </source>
</evidence>
<accession>A0AA39WJ87</accession>
<sequence>MDLSSLARELFDKIINHIATDSDTKAFCNLCLVSHQWQDMLSGRIYSKWSYDGGHHSIPELWKFLRSVLSSTRIANGIYEVSIRNWTFGLNHERGRLVLLDDDIDLIRDTIDTTKRQHIDTNVLKTVRKSGPEAIYGLATGKFAKYDHAVC</sequence>
<evidence type="ECO:0000313" key="2">
    <source>
        <dbReference type="Proteomes" id="UP001175000"/>
    </source>
</evidence>
<evidence type="ECO:0000313" key="1">
    <source>
        <dbReference type="EMBL" id="KAK0616320.1"/>
    </source>
</evidence>
<protein>
    <recommendedName>
        <fullName evidence="3">F-box domain-containing protein</fullName>
    </recommendedName>
</protein>
<name>A0AA39WJ87_9PEZI</name>
<dbReference type="AlphaFoldDB" id="A0AA39WJ87"/>
<reference evidence="1" key="1">
    <citation type="submission" date="2023-06" db="EMBL/GenBank/DDBJ databases">
        <title>Genome-scale phylogeny and comparative genomics of the fungal order Sordariales.</title>
        <authorList>
            <consortium name="Lawrence Berkeley National Laboratory"/>
            <person name="Hensen N."/>
            <person name="Bonometti L."/>
            <person name="Westerberg I."/>
            <person name="Brannstrom I.O."/>
            <person name="Guillou S."/>
            <person name="Cros-Aarteil S."/>
            <person name="Calhoun S."/>
            <person name="Haridas S."/>
            <person name="Kuo A."/>
            <person name="Mondo S."/>
            <person name="Pangilinan J."/>
            <person name="Riley R."/>
            <person name="Labutti K."/>
            <person name="Andreopoulos B."/>
            <person name="Lipzen A."/>
            <person name="Chen C."/>
            <person name="Yanf M."/>
            <person name="Daum C."/>
            <person name="Ng V."/>
            <person name="Clum A."/>
            <person name="Steindorff A."/>
            <person name="Ohm R."/>
            <person name="Martin F."/>
            <person name="Silar P."/>
            <person name="Natvig D."/>
            <person name="Lalanne C."/>
            <person name="Gautier V."/>
            <person name="Ament-Velasquez S.L."/>
            <person name="Kruys A."/>
            <person name="Hutchinson M.I."/>
            <person name="Powell A.J."/>
            <person name="Barry K."/>
            <person name="Miller A.N."/>
            <person name="Grigoriev I.V."/>
            <person name="Debuchy R."/>
            <person name="Gladieux P."/>
            <person name="Thoren M.H."/>
            <person name="Johannesson H."/>
        </authorList>
    </citation>
    <scope>NUCLEOTIDE SEQUENCE</scope>
    <source>
        <strain evidence="1">CBS 606.72</strain>
    </source>
</reference>
<keyword evidence="2" id="KW-1185">Reference proteome</keyword>
<dbReference type="EMBL" id="JAULSU010000005">
    <property type="protein sequence ID" value="KAK0616320.1"/>
    <property type="molecule type" value="Genomic_DNA"/>
</dbReference>